<dbReference type="EMBL" id="JAIWYP010000004">
    <property type="protein sequence ID" value="KAH3836048.1"/>
    <property type="molecule type" value="Genomic_DNA"/>
</dbReference>
<gene>
    <name evidence="2" type="ORF">DPMN_109417</name>
</gene>
<proteinExistence type="predicted"/>
<keyword evidence="1" id="KW-1133">Transmembrane helix</keyword>
<evidence type="ECO:0000313" key="2">
    <source>
        <dbReference type="EMBL" id="KAH3836048.1"/>
    </source>
</evidence>
<dbReference type="AlphaFoldDB" id="A0A9D4KA92"/>
<dbReference type="Proteomes" id="UP000828390">
    <property type="component" value="Unassembled WGS sequence"/>
</dbReference>
<feature type="transmembrane region" description="Helical" evidence="1">
    <location>
        <begin position="31"/>
        <end position="48"/>
    </location>
</feature>
<keyword evidence="1" id="KW-0812">Transmembrane</keyword>
<keyword evidence="3" id="KW-1185">Reference proteome</keyword>
<reference evidence="2" key="2">
    <citation type="submission" date="2020-11" db="EMBL/GenBank/DDBJ databases">
        <authorList>
            <person name="McCartney M.A."/>
            <person name="Auch B."/>
            <person name="Kono T."/>
            <person name="Mallez S."/>
            <person name="Becker A."/>
            <person name="Gohl D.M."/>
            <person name="Silverstein K.A.T."/>
            <person name="Koren S."/>
            <person name="Bechman K.B."/>
            <person name="Herman A."/>
            <person name="Abrahante J.E."/>
            <person name="Garbe J."/>
        </authorList>
    </citation>
    <scope>NUCLEOTIDE SEQUENCE</scope>
    <source>
        <strain evidence="2">Duluth1</strain>
        <tissue evidence="2">Whole animal</tissue>
    </source>
</reference>
<reference evidence="2" key="1">
    <citation type="journal article" date="2019" name="bioRxiv">
        <title>The Genome of the Zebra Mussel, Dreissena polymorpha: A Resource for Invasive Species Research.</title>
        <authorList>
            <person name="McCartney M.A."/>
            <person name="Auch B."/>
            <person name="Kono T."/>
            <person name="Mallez S."/>
            <person name="Zhang Y."/>
            <person name="Obille A."/>
            <person name="Becker A."/>
            <person name="Abrahante J.E."/>
            <person name="Garbe J."/>
            <person name="Badalamenti J.P."/>
            <person name="Herman A."/>
            <person name="Mangelson H."/>
            <person name="Liachko I."/>
            <person name="Sullivan S."/>
            <person name="Sone E.D."/>
            <person name="Koren S."/>
            <person name="Silverstein K.A.T."/>
            <person name="Beckman K.B."/>
            <person name="Gohl D.M."/>
        </authorList>
    </citation>
    <scope>NUCLEOTIDE SEQUENCE</scope>
    <source>
        <strain evidence="2">Duluth1</strain>
        <tissue evidence="2">Whole animal</tissue>
    </source>
</reference>
<sequence length="155" mass="17747">MTLSLKTFCPFIHGIKKDEICSVFVRKAPQLIMIFLFVLLTVVSLNSIQTLKNATCRQNCLALSTLKGGGAGLVLDEYQISILSHSWRTNTPDRMSAYKDEYRVCFPVHEQSKSMLDVPCLDDLLEPMLQKRHGNKMTKNWGKSRQLYTQPFEVF</sequence>
<evidence type="ECO:0000256" key="1">
    <source>
        <dbReference type="SAM" id="Phobius"/>
    </source>
</evidence>
<name>A0A9D4KA92_DREPO</name>
<protein>
    <submittedName>
        <fullName evidence="2">Uncharacterized protein</fullName>
    </submittedName>
</protein>
<accession>A0A9D4KA92</accession>
<comment type="caution">
    <text evidence="2">The sequence shown here is derived from an EMBL/GenBank/DDBJ whole genome shotgun (WGS) entry which is preliminary data.</text>
</comment>
<evidence type="ECO:0000313" key="3">
    <source>
        <dbReference type="Proteomes" id="UP000828390"/>
    </source>
</evidence>
<keyword evidence="1" id="KW-0472">Membrane</keyword>
<organism evidence="2 3">
    <name type="scientific">Dreissena polymorpha</name>
    <name type="common">Zebra mussel</name>
    <name type="synonym">Mytilus polymorpha</name>
    <dbReference type="NCBI Taxonomy" id="45954"/>
    <lineage>
        <taxon>Eukaryota</taxon>
        <taxon>Metazoa</taxon>
        <taxon>Spiralia</taxon>
        <taxon>Lophotrochozoa</taxon>
        <taxon>Mollusca</taxon>
        <taxon>Bivalvia</taxon>
        <taxon>Autobranchia</taxon>
        <taxon>Heteroconchia</taxon>
        <taxon>Euheterodonta</taxon>
        <taxon>Imparidentia</taxon>
        <taxon>Neoheterodontei</taxon>
        <taxon>Myida</taxon>
        <taxon>Dreissenoidea</taxon>
        <taxon>Dreissenidae</taxon>
        <taxon>Dreissena</taxon>
    </lineage>
</organism>